<protein>
    <submittedName>
        <fullName evidence="2">Uncharacterized protein</fullName>
    </submittedName>
</protein>
<organism evidence="2 3">
    <name type="scientific">Arabidopsis thaliana</name>
    <name type="common">Mouse-ear cress</name>
    <dbReference type="NCBI Taxonomy" id="3702"/>
    <lineage>
        <taxon>Eukaryota</taxon>
        <taxon>Viridiplantae</taxon>
        <taxon>Streptophyta</taxon>
        <taxon>Embryophyta</taxon>
        <taxon>Tracheophyta</taxon>
        <taxon>Spermatophyta</taxon>
        <taxon>Magnoliopsida</taxon>
        <taxon>eudicotyledons</taxon>
        <taxon>Gunneridae</taxon>
        <taxon>Pentapetalae</taxon>
        <taxon>rosids</taxon>
        <taxon>malvids</taxon>
        <taxon>Brassicales</taxon>
        <taxon>Brassicaceae</taxon>
        <taxon>Camelineae</taxon>
        <taxon>Arabidopsis</taxon>
    </lineage>
</organism>
<dbReference type="Proteomes" id="UP000078284">
    <property type="component" value="Chromosome 3"/>
</dbReference>
<accession>A0A178VEH2</accession>
<comment type="caution">
    <text evidence="2">The sequence shown here is derived from an EMBL/GenBank/DDBJ whole genome shotgun (WGS) entry which is preliminary data.</text>
</comment>
<dbReference type="EMBL" id="LUHQ01000003">
    <property type="protein sequence ID" value="OAP04710.1"/>
    <property type="molecule type" value="Genomic_DNA"/>
</dbReference>
<gene>
    <name evidence="2" type="ordered locus">AXX17_At3g33890</name>
</gene>
<name>A0A178VEH2_ARATH</name>
<dbReference type="PANTHER" id="PTHR31099:SF45">
    <property type="entry name" value="DUF1204 DOMAIN-CONTAINING PROTEIN-RELATED"/>
    <property type="match status" value="1"/>
</dbReference>
<dbReference type="AlphaFoldDB" id="A0A178VEH2"/>
<evidence type="ECO:0000313" key="3">
    <source>
        <dbReference type="Proteomes" id="UP000078284"/>
    </source>
</evidence>
<evidence type="ECO:0000313" key="2">
    <source>
        <dbReference type="EMBL" id="OAP04710.1"/>
    </source>
</evidence>
<proteinExistence type="predicted"/>
<dbReference type="ExpressionAtlas" id="A0A178VEH2">
    <property type="expression patterns" value="baseline and differential"/>
</dbReference>
<reference evidence="3" key="1">
    <citation type="journal article" date="2016" name="Proc. Natl. Acad. Sci. U.S.A.">
        <title>Chromosome-level assembly of Arabidopsis thaliana Ler reveals the extent of translocation and inversion polymorphisms.</title>
        <authorList>
            <person name="Zapata L."/>
            <person name="Ding J."/>
            <person name="Willing E.M."/>
            <person name="Hartwig B."/>
            <person name="Bezdan D."/>
            <person name="Jiao W.B."/>
            <person name="Patel V."/>
            <person name="Velikkakam James G."/>
            <person name="Koornneef M."/>
            <person name="Ossowski S."/>
            <person name="Schneeberger K."/>
        </authorList>
    </citation>
    <scope>NUCLEOTIDE SEQUENCE [LARGE SCALE GENOMIC DNA]</scope>
    <source>
        <strain evidence="3">cv. Landsberg erecta</strain>
    </source>
</reference>
<evidence type="ECO:0000256" key="1">
    <source>
        <dbReference type="SAM" id="MobiDB-lite"/>
    </source>
</evidence>
<feature type="region of interest" description="Disordered" evidence="1">
    <location>
        <begin position="411"/>
        <end position="437"/>
    </location>
</feature>
<sequence>MVAQSWTLNRGWPCDFGLDGPGEIRDAWLGQSGAGDALPVLTEEEFRDLNGLFVPENAELRPGPSQPRHGRGKVFEVGARENARSESRSLVMGLSASRETSQFCGRRANKNQAPKGVEALIPEPHQRPSDCPEGYICLFESYFTEGGLWFPLPEFLTSYCSRRNIPFSQLSVASIRNAVGLVILAAEERLIFLKRVRDWRKCFFFAKLSDVSVEDTNLSCVNIWNFNPGFVPCPEASSDNIFLSNLSLLCKRSALSWPHMLEHFIDCSPSCLRMGSCELPCYADQFDDDEELVCEDEPQVPIDEPIHEGSAEAIDTVDVCVVKPEVPNKDRATEVAAARAGKKVLKETTGSVPFIERLRNYIIGLRAYSVPKYTLCQVKGVQECLETMIAKGTAIPEARMKILAKGRPIWQSKGRCDRGSRDSRKRPRPLPGAAERWGRRHRCVI</sequence>
<dbReference type="PANTHER" id="PTHR31099">
    <property type="entry name" value="OS06G0165300 PROTEIN"/>
    <property type="match status" value="1"/>
</dbReference>